<dbReference type="CDD" id="cd00067">
    <property type="entry name" value="GAL4"/>
    <property type="match status" value="1"/>
</dbReference>
<dbReference type="FunFam" id="4.10.240.10:FF:000003">
    <property type="entry name" value="C6 transcription factor (Leu3)"/>
    <property type="match status" value="1"/>
</dbReference>
<dbReference type="Proteomes" id="UP000243797">
    <property type="component" value="Unassembled WGS sequence"/>
</dbReference>
<evidence type="ECO:0000256" key="1">
    <source>
        <dbReference type="ARBA" id="ARBA00004123"/>
    </source>
</evidence>
<feature type="compositionally biased region" description="Basic and acidic residues" evidence="9">
    <location>
        <begin position="225"/>
        <end position="240"/>
    </location>
</feature>
<feature type="coiled-coil region" evidence="8">
    <location>
        <begin position="123"/>
        <end position="150"/>
    </location>
</feature>
<accession>A0A2K1QLI2</accession>
<reference evidence="11 12" key="1">
    <citation type="submission" date="2017-06" db="EMBL/GenBank/DDBJ databases">
        <title>Draft genome sequence of a variant of Elsinoe murrayae.</title>
        <authorList>
            <person name="Cheng Q."/>
        </authorList>
    </citation>
    <scope>NUCLEOTIDE SEQUENCE [LARGE SCALE GENOMIC DNA]</scope>
    <source>
        <strain evidence="11 12">CQ-2017a</strain>
    </source>
</reference>
<protein>
    <recommendedName>
        <fullName evidence="10">Zn(2)-C6 fungal-type domain-containing protein</fullName>
    </recommendedName>
</protein>
<evidence type="ECO:0000313" key="12">
    <source>
        <dbReference type="Proteomes" id="UP000243797"/>
    </source>
</evidence>
<dbReference type="GO" id="GO:0008270">
    <property type="term" value="F:zinc ion binding"/>
    <property type="evidence" value="ECO:0007669"/>
    <property type="project" value="InterPro"/>
</dbReference>
<keyword evidence="5" id="KW-0238">DNA-binding</keyword>
<evidence type="ECO:0000256" key="6">
    <source>
        <dbReference type="ARBA" id="ARBA00023163"/>
    </source>
</evidence>
<evidence type="ECO:0000256" key="2">
    <source>
        <dbReference type="ARBA" id="ARBA00022723"/>
    </source>
</evidence>
<evidence type="ECO:0000256" key="9">
    <source>
        <dbReference type="SAM" id="MobiDB-lite"/>
    </source>
</evidence>
<feature type="domain" description="Zn(2)-C6 fungal-type" evidence="10">
    <location>
        <begin position="81"/>
        <end position="115"/>
    </location>
</feature>
<dbReference type="EMBL" id="NKHZ01000068">
    <property type="protein sequence ID" value="PNS15673.1"/>
    <property type="molecule type" value="Genomic_DNA"/>
</dbReference>
<keyword evidence="4" id="KW-0805">Transcription regulation</keyword>
<feature type="region of interest" description="Disordered" evidence="9">
    <location>
        <begin position="151"/>
        <end position="240"/>
    </location>
</feature>
<feature type="region of interest" description="Disordered" evidence="9">
    <location>
        <begin position="906"/>
        <end position="929"/>
    </location>
</feature>
<dbReference type="AlphaFoldDB" id="A0A2K1QLI2"/>
<feature type="compositionally biased region" description="Polar residues" evidence="9">
    <location>
        <begin position="796"/>
        <end position="817"/>
    </location>
</feature>
<dbReference type="PROSITE" id="PS00463">
    <property type="entry name" value="ZN2_CY6_FUNGAL_1"/>
    <property type="match status" value="1"/>
</dbReference>
<dbReference type="PROSITE" id="PS50048">
    <property type="entry name" value="ZN2_CY6_FUNGAL_2"/>
    <property type="match status" value="1"/>
</dbReference>
<dbReference type="STRING" id="2082308.A0A2K1QLI2"/>
<gene>
    <name evidence="11" type="ORF">CAC42_4125</name>
</gene>
<dbReference type="GO" id="GO:0000976">
    <property type="term" value="F:transcription cis-regulatory region binding"/>
    <property type="evidence" value="ECO:0007669"/>
    <property type="project" value="TreeGrafter"/>
</dbReference>
<keyword evidence="2" id="KW-0479">Metal-binding</keyword>
<evidence type="ECO:0000259" key="10">
    <source>
        <dbReference type="PROSITE" id="PS50048"/>
    </source>
</evidence>
<comment type="caution">
    <text evidence="11">The sequence shown here is derived from an EMBL/GenBank/DDBJ whole genome shotgun (WGS) entry which is preliminary data.</text>
</comment>
<dbReference type="CDD" id="cd12148">
    <property type="entry name" value="fungal_TF_MHR"/>
    <property type="match status" value="1"/>
</dbReference>
<evidence type="ECO:0000256" key="4">
    <source>
        <dbReference type="ARBA" id="ARBA00023015"/>
    </source>
</evidence>
<proteinExistence type="predicted"/>
<keyword evidence="3" id="KW-0862">Zinc</keyword>
<dbReference type="GO" id="GO:0000981">
    <property type="term" value="F:DNA-binding transcription factor activity, RNA polymerase II-specific"/>
    <property type="evidence" value="ECO:0007669"/>
    <property type="project" value="InterPro"/>
</dbReference>
<name>A0A2K1QLI2_9PEZI</name>
<dbReference type="OrthoDB" id="8062037at2759"/>
<dbReference type="Pfam" id="PF00172">
    <property type="entry name" value="Zn_clus"/>
    <property type="match status" value="1"/>
</dbReference>
<keyword evidence="12" id="KW-1185">Reference proteome</keyword>
<evidence type="ECO:0000256" key="7">
    <source>
        <dbReference type="ARBA" id="ARBA00023242"/>
    </source>
</evidence>
<dbReference type="SMART" id="SM00066">
    <property type="entry name" value="GAL4"/>
    <property type="match status" value="1"/>
</dbReference>
<dbReference type="GO" id="GO:0005634">
    <property type="term" value="C:nucleus"/>
    <property type="evidence" value="ECO:0007669"/>
    <property type="project" value="UniProtKB-SubCell"/>
</dbReference>
<dbReference type="SUPFAM" id="SSF57701">
    <property type="entry name" value="Zn2/Cys6 DNA-binding domain"/>
    <property type="match status" value="1"/>
</dbReference>
<dbReference type="InterPro" id="IPR001138">
    <property type="entry name" value="Zn2Cys6_DnaBD"/>
</dbReference>
<dbReference type="PANTHER" id="PTHR31845">
    <property type="entry name" value="FINGER DOMAIN PROTEIN, PUTATIVE-RELATED"/>
    <property type="match status" value="1"/>
</dbReference>
<evidence type="ECO:0000256" key="8">
    <source>
        <dbReference type="SAM" id="Coils"/>
    </source>
</evidence>
<evidence type="ECO:0000256" key="5">
    <source>
        <dbReference type="ARBA" id="ARBA00023125"/>
    </source>
</evidence>
<feature type="compositionally biased region" description="Polar residues" evidence="9">
    <location>
        <begin position="192"/>
        <end position="208"/>
    </location>
</feature>
<dbReference type="GO" id="GO:0001216">
    <property type="term" value="F:DNA-binding transcription activator activity"/>
    <property type="evidence" value="ECO:0007669"/>
    <property type="project" value="UniProtKB-ARBA"/>
</dbReference>
<dbReference type="PANTHER" id="PTHR31845:SF39">
    <property type="entry name" value="TRANSCRIPTION FACTOR PBCR-RELATED"/>
    <property type="match status" value="1"/>
</dbReference>
<dbReference type="InterPro" id="IPR051089">
    <property type="entry name" value="prtT"/>
</dbReference>
<feature type="compositionally biased region" description="Polar residues" evidence="9">
    <location>
        <begin position="163"/>
        <end position="176"/>
    </location>
</feature>
<feature type="compositionally biased region" description="Low complexity" evidence="9">
    <location>
        <begin position="46"/>
        <end position="57"/>
    </location>
</feature>
<dbReference type="InterPro" id="IPR036864">
    <property type="entry name" value="Zn2-C6_fun-type_DNA-bd_sf"/>
</dbReference>
<evidence type="ECO:0000256" key="3">
    <source>
        <dbReference type="ARBA" id="ARBA00022833"/>
    </source>
</evidence>
<comment type="subcellular location">
    <subcellularLocation>
        <location evidence="1">Nucleus</location>
    </subcellularLocation>
</comment>
<feature type="region of interest" description="Disordered" evidence="9">
    <location>
        <begin position="1"/>
        <end position="80"/>
    </location>
</feature>
<keyword evidence="7" id="KW-0539">Nucleus</keyword>
<dbReference type="InParanoid" id="A0A2K1QLI2"/>
<keyword evidence="8" id="KW-0175">Coiled coil</keyword>
<evidence type="ECO:0000313" key="11">
    <source>
        <dbReference type="EMBL" id="PNS15673.1"/>
    </source>
</evidence>
<keyword evidence="6" id="KW-0804">Transcription</keyword>
<organism evidence="11 12">
    <name type="scientific">Sphaceloma murrayae</name>
    <dbReference type="NCBI Taxonomy" id="2082308"/>
    <lineage>
        <taxon>Eukaryota</taxon>
        <taxon>Fungi</taxon>
        <taxon>Dikarya</taxon>
        <taxon>Ascomycota</taxon>
        <taxon>Pezizomycotina</taxon>
        <taxon>Dothideomycetes</taxon>
        <taxon>Dothideomycetidae</taxon>
        <taxon>Myriangiales</taxon>
        <taxon>Elsinoaceae</taxon>
        <taxon>Sphaceloma</taxon>
    </lineage>
</organism>
<feature type="region of interest" description="Disordered" evidence="9">
    <location>
        <begin position="710"/>
        <end position="832"/>
    </location>
</feature>
<sequence>MSFLDPRLQENDSRTAQYGRPNETPERPPVTAPYYPNSTPTPIYPAAPSQQAAPTPSDSVENEQQRYITPGNNDDSKRPRACESCRGLKVRCDQDPNNPDASCKRCAKANRQCVYTQPSRKRQKKADGRVADLERKLDALTAALHAQQYNTGGAGGIRLPDMRTQSPGSARMQASDQRYGDAGNAAHHPDLQPSSSNLMQSYTPQQEQHSNKRRRTDDSGSLDRSAMERLEREYNKEPGDLLDKDVSERLARNGIREELYPVAPEVIIKMVCDVLDAPTRDRIFHRFVNDCLPTLPAMAYPSDTKAQDILESKPILFLTIMAAAGWGHIPQEAQERLSKEVMDIFADCVLRHAIKSLELVQSMLVAVLWYRPPVKPEQLNFYMIIHMAACMGLDIGLGKRFSAAKARRGFGGPACDLPPGRLTALVDSDSVEARRTWLACYYTCAALAMSLRRPNLIRWSNYMQECVETLESSADALPSDRYFVEYVRLQKLCEDISNSFQMDDPSATAISISDPKVSYTLDVYEQKLKDWHDKLSEDAKAQAQLMFLYEVAVLYLHEIAMHVNHNVDDFKLPFTEEALRSGAQHSEVLTQRQMASLEACLKSSQSIIRTYTGFGFEAAGNMPTLLFFVRCAYAIVVLIKMHMAVVTPGSEVAKIIKPEDVRVEEHMEMLWNLFSRMARFDGNRPHGKALKILSVLREWFLKQKEADKPEAARTSASGSHAAKLPPFGRNPHGVSSSSAAGNSKLQVLSEAATAGQGGRASPTQANRDPNNPANPANQNWTVDSPTIFNMRDPGRQDSQSTASGPTAETTPSASVATPRQAPMGFPGMSSAPESTAAVAKSNLPGTYGQAFNSYFSPAQAGDNFDWATGMDLDQMLQGAFRDIDASGDLGGWFFGDGVGAYQLPGDVGQGQAQGQGQQAHGSQEMGRGW</sequence>
<feature type="compositionally biased region" description="Polar residues" evidence="9">
    <location>
        <begin position="733"/>
        <end position="746"/>
    </location>
</feature>
<feature type="compositionally biased region" description="Low complexity" evidence="9">
    <location>
        <begin position="765"/>
        <end position="779"/>
    </location>
</feature>
<dbReference type="Gene3D" id="4.10.240.10">
    <property type="entry name" value="Zn(2)-C6 fungal-type DNA-binding domain"/>
    <property type="match status" value="1"/>
</dbReference>